<name>A0A183V3Q8_TOXCA</name>
<keyword evidence="3" id="KW-1185">Reference proteome</keyword>
<evidence type="ECO:0000313" key="2">
    <source>
        <dbReference type="EMBL" id="VDM46699.1"/>
    </source>
</evidence>
<feature type="chain" id="PRO_5044553588" evidence="1">
    <location>
        <begin position="24"/>
        <end position="141"/>
    </location>
</feature>
<evidence type="ECO:0000313" key="3">
    <source>
        <dbReference type="Proteomes" id="UP000050794"/>
    </source>
</evidence>
<evidence type="ECO:0000256" key="1">
    <source>
        <dbReference type="SAM" id="SignalP"/>
    </source>
</evidence>
<dbReference type="Proteomes" id="UP000050794">
    <property type="component" value="Unassembled WGS sequence"/>
</dbReference>
<protein>
    <submittedName>
        <fullName evidence="4">Neuropeptide CCHamide-1</fullName>
    </submittedName>
</protein>
<feature type="signal peptide" evidence="1">
    <location>
        <begin position="1"/>
        <end position="23"/>
    </location>
</feature>
<dbReference type="EMBL" id="UYWY01022819">
    <property type="protein sequence ID" value="VDM46699.1"/>
    <property type="molecule type" value="Genomic_DNA"/>
</dbReference>
<reference evidence="4" key="1">
    <citation type="submission" date="2016-06" db="UniProtKB">
        <authorList>
            <consortium name="WormBaseParasite"/>
        </authorList>
    </citation>
    <scope>IDENTIFICATION</scope>
</reference>
<organism evidence="3 4">
    <name type="scientific">Toxocara canis</name>
    <name type="common">Canine roundworm</name>
    <dbReference type="NCBI Taxonomy" id="6265"/>
    <lineage>
        <taxon>Eukaryota</taxon>
        <taxon>Metazoa</taxon>
        <taxon>Ecdysozoa</taxon>
        <taxon>Nematoda</taxon>
        <taxon>Chromadorea</taxon>
        <taxon>Rhabditida</taxon>
        <taxon>Spirurina</taxon>
        <taxon>Ascaridomorpha</taxon>
        <taxon>Ascaridoidea</taxon>
        <taxon>Toxocaridae</taxon>
        <taxon>Toxocara</taxon>
    </lineage>
</organism>
<sequence length="141" mass="16158">MSGTIPLLIIITIFCSHVIQLSALSAKYAMGISPEEEVKNGDHIKPIDNRMWTIEALPIDRYGTDWNDRVLYQKMALKRASLNNYRSRRSSQFSSYVSRQRNFGAPRSMTEITNALLRALQRYGQSPEKLDQSQFSKDSRA</sequence>
<dbReference type="AlphaFoldDB" id="A0A183V3Q8"/>
<evidence type="ECO:0000313" key="4">
    <source>
        <dbReference type="WBParaSite" id="TCNE_0001537901-mRNA-1"/>
    </source>
</evidence>
<accession>A0A183V3Q8</accession>
<reference evidence="2 3" key="2">
    <citation type="submission" date="2018-11" db="EMBL/GenBank/DDBJ databases">
        <authorList>
            <consortium name="Pathogen Informatics"/>
        </authorList>
    </citation>
    <scope>NUCLEOTIDE SEQUENCE [LARGE SCALE GENOMIC DNA]</scope>
</reference>
<dbReference type="WBParaSite" id="TCNE_0001537901-mRNA-1">
    <property type="protein sequence ID" value="TCNE_0001537901-mRNA-1"/>
    <property type="gene ID" value="TCNE_0001537901"/>
</dbReference>
<proteinExistence type="predicted"/>
<gene>
    <name evidence="2" type="ORF">TCNE_LOCUS15378</name>
</gene>
<keyword evidence="1" id="KW-0732">Signal</keyword>